<keyword evidence="1" id="KW-1133">Transmembrane helix</keyword>
<keyword evidence="1" id="KW-0472">Membrane</keyword>
<dbReference type="EMBL" id="CAEZUX010000004">
    <property type="protein sequence ID" value="CAB4605958.1"/>
    <property type="molecule type" value="Genomic_DNA"/>
</dbReference>
<name>A0A6J6HB32_9ZZZZ</name>
<evidence type="ECO:0000313" key="2">
    <source>
        <dbReference type="EMBL" id="CAB4605958.1"/>
    </source>
</evidence>
<keyword evidence="1" id="KW-0812">Transmembrane</keyword>
<proteinExistence type="predicted"/>
<protein>
    <submittedName>
        <fullName evidence="2">Unannotated protein</fullName>
    </submittedName>
</protein>
<organism evidence="2">
    <name type="scientific">freshwater metagenome</name>
    <dbReference type="NCBI Taxonomy" id="449393"/>
    <lineage>
        <taxon>unclassified sequences</taxon>
        <taxon>metagenomes</taxon>
        <taxon>ecological metagenomes</taxon>
    </lineage>
</organism>
<dbReference type="InterPro" id="IPR007263">
    <property type="entry name" value="DCC1-like"/>
</dbReference>
<feature type="transmembrane region" description="Helical" evidence="1">
    <location>
        <begin position="74"/>
        <end position="95"/>
    </location>
</feature>
<gene>
    <name evidence="2" type="ORF">UFOPK1874_00111</name>
</gene>
<dbReference type="GO" id="GO:0015035">
    <property type="term" value="F:protein-disulfide reductase activity"/>
    <property type="evidence" value="ECO:0007669"/>
    <property type="project" value="InterPro"/>
</dbReference>
<accession>A0A6J6HB32</accession>
<evidence type="ECO:0000256" key="1">
    <source>
        <dbReference type="SAM" id="Phobius"/>
    </source>
</evidence>
<reference evidence="2" key="1">
    <citation type="submission" date="2020-05" db="EMBL/GenBank/DDBJ databases">
        <authorList>
            <person name="Chiriac C."/>
            <person name="Salcher M."/>
            <person name="Ghai R."/>
            <person name="Kavagutti S V."/>
        </authorList>
    </citation>
    <scope>NUCLEOTIDE SEQUENCE</scope>
</reference>
<sequence length="117" mass="12951">MSAGVVVYDGDCGICEASAGFIRRHIPNVEVMSHREYGISYLSSVWFVTFNGRLEGSVAVATILRLSNKKVLRIAGTFISLPVIRTIARMVYFVIAKNRRRISKLFGLKACAVPQSK</sequence>
<dbReference type="Pfam" id="PF04134">
    <property type="entry name" value="DCC1-like"/>
    <property type="match status" value="1"/>
</dbReference>
<dbReference type="AlphaFoldDB" id="A0A6J6HB32"/>